<organism evidence="3 4">
    <name type="scientific">Marinicauda salina</name>
    <dbReference type="NCBI Taxonomy" id="2135793"/>
    <lineage>
        <taxon>Bacteria</taxon>
        <taxon>Pseudomonadati</taxon>
        <taxon>Pseudomonadota</taxon>
        <taxon>Alphaproteobacteria</taxon>
        <taxon>Maricaulales</taxon>
        <taxon>Maricaulaceae</taxon>
        <taxon>Marinicauda</taxon>
    </lineage>
</organism>
<reference evidence="4" key="1">
    <citation type="submission" date="2018-05" db="EMBL/GenBank/DDBJ databases">
        <authorList>
            <person name="Liu B.-T."/>
        </authorList>
    </citation>
    <scope>NUCLEOTIDE SEQUENCE [LARGE SCALE GENOMIC DNA]</scope>
    <source>
        <strain evidence="4">WD6-1</strain>
    </source>
</reference>
<evidence type="ECO:0000313" key="3">
    <source>
        <dbReference type="EMBL" id="PWE18198.1"/>
    </source>
</evidence>
<proteinExistence type="predicted"/>
<evidence type="ECO:0000256" key="2">
    <source>
        <dbReference type="SAM" id="MobiDB-lite"/>
    </source>
</evidence>
<protein>
    <recommendedName>
        <fullName evidence="5">Mitochondrial inner membrane protein</fullName>
    </recommendedName>
</protein>
<gene>
    <name evidence="3" type="ORF">DDZ18_00890</name>
</gene>
<feature type="coiled-coil region" evidence="1">
    <location>
        <begin position="390"/>
        <end position="445"/>
    </location>
</feature>
<evidence type="ECO:0000256" key="1">
    <source>
        <dbReference type="SAM" id="Coils"/>
    </source>
</evidence>
<sequence length="451" mass="45881">MSANEDSETGEPEPVDAEFEPADDGPEDGAGDRPSGGGPGWPAFIGAVMLAALVGGGSAWIAERYLAPAPEAGVPDAVESRLAALENRPDAATPAELAAIADRVEALESRTAEQADEIAAVTTGLRSLRELIGQGDDVEGGSSVDVAAIEDLIARAETAAESASASAEAAQDAARAAQSASASAAETAEAGAPADEGPDPALVARLSQTADRLDALDAALVETREALEARIAEASQSNDDRFAALAGRIDTLEQSVGATRETARNALETAQSAEAAVQATTGAATAELRAVASRALGLTALRDAAAGSGPFEAERAALARVWSDQPDLDALETLARSGAPTRAALAETFPGDAVRDAAGEARTFLGVISLRPAEDEGGDGPAAIASRIEARLARDDLAGAVEAAERLEDAPAEAARNWLAGARARLEIEARLAALRRDLAETSATEEFDPR</sequence>
<accession>A0A2U2BW11</accession>
<dbReference type="RefSeq" id="WP_109251472.1">
    <property type="nucleotide sequence ID" value="NZ_QEXV01000001.1"/>
</dbReference>
<dbReference type="Proteomes" id="UP000245168">
    <property type="component" value="Unassembled WGS sequence"/>
</dbReference>
<keyword evidence="4" id="KW-1185">Reference proteome</keyword>
<dbReference type="EMBL" id="QEXV01000001">
    <property type="protein sequence ID" value="PWE18198.1"/>
    <property type="molecule type" value="Genomic_DNA"/>
</dbReference>
<evidence type="ECO:0000313" key="4">
    <source>
        <dbReference type="Proteomes" id="UP000245168"/>
    </source>
</evidence>
<dbReference type="OrthoDB" id="7632659at2"/>
<feature type="region of interest" description="Disordered" evidence="2">
    <location>
        <begin position="1"/>
        <end position="40"/>
    </location>
</feature>
<dbReference type="AlphaFoldDB" id="A0A2U2BW11"/>
<keyword evidence="1" id="KW-0175">Coiled coil</keyword>
<feature type="region of interest" description="Disordered" evidence="2">
    <location>
        <begin position="177"/>
        <end position="200"/>
    </location>
</feature>
<name>A0A2U2BW11_9PROT</name>
<comment type="caution">
    <text evidence="3">The sequence shown here is derived from an EMBL/GenBank/DDBJ whole genome shotgun (WGS) entry which is preliminary data.</text>
</comment>
<evidence type="ECO:0008006" key="5">
    <source>
        <dbReference type="Google" id="ProtNLM"/>
    </source>
</evidence>
<feature type="compositionally biased region" description="Acidic residues" evidence="2">
    <location>
        <begin position="1"/>
        <end position="29"/>
    </location>
</feature>